<dbReference type="Proteomes" id="UP001152799">
    <property type="component" value="Chromosome 3"/>
</dbReference>
<evidence type="ECO:0000313" key="3">
    <source>
        <dbReference type="Proteomes" id="UP001152799"/>
    </source>
</evidence>
<dbReference type="EMBL" id="OU892279">
    <property type="protein sequence ID" value="CAG9765842.1"/>
    <property type="molecule type" value="Genomic_DNA"/>
</dbReference>
<feature type="region of interest" description="Disordered" evidence="1">
    <location>
        <begin position="53"/>
        <end position="72"/>
    </location>
</feature>
<keyword evidence="3" id="KW-1185">Reference proteome</keyword>
<evidence type="ECO:0000313" key="2">
    <source>
        <dbReference type="EMBL" id="CAG9765842.1"/>
    </source>
</evidence>
<accession>A0A9N9MNF4</accession>
<feature type="region of interest" description="Disordered" evidence="1">
    <location>
        <begin position="1"/>
        <end position="36"/>
    </location>
</feature>
<dbReference type="OrthoDB" id="6783928at2759"/>
<organism evidence="2 3">
    <name type="scientific">Ceutorhynchus assimilis</name>
    <name type="common">cabbage seed weevil</name>
    <dbReference type="NCBI Taxonomy" id="467358"/>
    <lineage>
        <taxon>Eukaryota</taxon>
        <taxon>Metazoa</taxon>
        <taxon>Ecdysozoa</taxon>
        <taxon>Arthropoda</taxon>
        <taxon>Hexapoda</taxon>
        <taxon>Insecta</taxon>
        <taxon>Pterygota</taxon>
        <taxon>Neoptera</taxon>
        <taxon>Endopterygota</taxon>
        <taxon>Coleoptera</taxon>
        <taxon>Polyphaga</taxon>
        <taxon>Cucujiformia</taxon>
        <taxon>Curculionidae</taxon>
        <taxon>Ceutorhynchinae</taxon>
        <taxon>Ceutorhynchus</taxon>
    </lineage>
</organism>
<name>A0A9N9MNF4_9CUCU</name>
<dbReference type="AlphaFoldDB" id="A0A9N9MNF4"/>
<protein>
    <submittedName>
        <fullName evidence="2">Uncharacterized protein</fullName>
    </submittedName>
</protein>
<feature type="compositionally biased region" description="Basic and acidic residues" evidence="1">
    <location>
        <begin position="10"/>
        <end position="21"/>
    </location>
</feature>
<proteinExistence type="predicted"/>
<gene>
    <name evidence="2" type="ORF">CEUTPL_LOCUS6445</name>
</gene>
<reference evidence="2" key="1">
    <citation type="submission" date="2022-01" db="EMBL/GenBank/DDBJ databases">
        <authorList>
            <person name="King R."/>
        </authorList>
    </citation>
    <scope>NUCLEOTIDE SEQUENCE</scope>
</reference>
<evidence type="ECO:0000256" key="1">
    <source>
        <dbReference type="SAM" id="MobiDB-lite"/>
    </source>
</evidence>
<sequence>MKIKKKELRKKAADAKLEQKKTGGGLPPPRPDEPFDDVLLSIINKKTVYGLETPYGGDVSSGDEAEPSEQPPNDIEIVYEYAQDRESMDGDVIEEDLLVMPSPWKKYTATDLKKPLSSALRTEGQKENNGLTMNYCVETPNKNRLNRSTPASNRRRPTVQVKALTSSEVFEKYNQLMDMRLEIADFTKKRLAQELDHSKDKHKKEMELLDLQVLVEKERLNKLKRLDY</sequence>